<keyword evidence="3" id="KW-1185">Reference proteome</keyword>
<gene>
    <name evidence="2" type="ORF">SCUD_LOCUS18062</name>
</gene>
<dbReference type="Proteomes" id="UP000279833">
    <property type="component" value="Unassembled WGS sequence"/>
</dbReference>
<evidence type="ECO:0000256" key="1">
    <source>
        <dbReference type="SAM" id="MobiDB-lite"/>
    </source>
</evidence>
<feature type="compositionally biased region" description="Low complexity" evidence="1">
    <location>
        <begin position="112"/>
        <end position="126"/>
    </location>
</feature>
<dbReference type="STRING" id="6186.A0A183KSM5"/>
<evidence type="ECO:0000313" key="3">
    <source>
        <dbReference type="Proteomes" id="UP000279833"/>
    </source>
</evidence>
<protein>
    <submittedName>
        <fullName evidence="4">Endonuclease/exonuclease/phosphatase domain-containing protein</fullName>
    </submittedName>
</protein>
<reference evidence="4" key="1">
    <citation type="submission" date="2016-06" db="UniProtKB">
        <authorList>
            <consortium name="WormBaseParasite"/>
        </authorList>
    </citation>
    <scope>IDENTIFICATION</scope>
</reference>
<dbReference type="EMBL" id="UZAK01040575">
    <property type="protein sequence ID" value="VDP64812.1"/>
    <property type="molecule type" value="Genomic_DNA"/>
</dbReference>
<evidence type="ECO:0000313" key="4">
    <source>
        <dbReference type="WBParaSite" id="SCUD_0001806501-mRNA-1"/>
    </source>
</evidence>
<organism evidence="4">
    <name type="scientific">Schistosoma curassoni</name>
    <dbReference type="NCBI Taxonomy" id="6186"/>
    <lineage>
        <taxon>Eukaryota</taxon>
        <taxon>Metazoa</taxon>
        <taxon>Spiralia</taxon>
        <taxon>Lophotrochozoa</taxon>
        <taxon>Platyhelminthes</taxon>
        <taxon>Trematoda</taxon>
        <taxon>Digenea</taxon>
        <taxon>Strigeidida</taxon>
        <taxon>Schistosomatoidea</taxon>
        <taxon>Schistosomatidae</taxon>
        <taxon>Schistosoma</taxon>
    </lineage>
</organism>
<feature type="region of interest" description="Disordered" evidence="1">
    <location>
        <begin position="87"/>
        <end position="151"/>
    </location>
</feature>
<dbReference type="AlphaFoldDB" id="A0A183KSM5"/>
<accession>A0A183KSM5</accession>
<dbReference type="WBParaSite" id="SCUD_0001806501-mRNA-1">
    <property type="protein sequence ID" value="SCUD_0001806501-mRNA-1"/>
    <property type="gene ID" value="SCUD_0001806501"/>
</dbReference>
<proteinExistence type="predicted"/>
<name>A0A183KSM5_9TREM</name>
<feature type="compositionally biased region" description="Polar residues" evidence="1">
    <location>
        <begin position="127"/>
        <end position="149"/>
    </location>
</feature>
<reference evidence="2 3" key="2">
    <citation type="submission" date="2018-11" db="EMBL/GenBank/DDBJ databases">
        <authorList>
            <consortium name="Pathogen Informatics"/>
        </authorList>
    </citation>
    <scope>NUCLEOTIDE SEQUENCE [LARGE SCALE GENOMIC DNA]</scope>
    <source>
        <strain evidence="2">Dakar</strain>
        <strain evidence="3">Dakar, Senegal</strain>
    </source>
</reference>
<sequence length="258" mass="28409">MIPSTWDELRIQARVLESEIDSKLAAFGKIGTRPVEHKHIPRFTNSGIISKSNVIPEVPSHVDFDTNFNVMCNEIEEQLQRRTLPRCWQPGSDNRPHTSNSTRDHCIHNQLPSSIPNIPPISTSNSKLPLSTSPSCVTTANDSSAQNTVPGLLKPRSTLHIGDFNVRTLCQIGHQASLAKTLESRTIDICCVSETRIQDPSVVIHLTSPRQNGEPTRYTLRVSGDPMASSRGPAGVGIALSMRAEQALLEWIPVNSRL</sequence>
<evidence type="ECO:0000313" key="2">
    <source>
        <dbReference type="EMBL" id="VDP64812.1"/>
    </source>
</evidence>